<keyword evidence="3" id="KW-1185">Reference proteome</keyword>
<evidence type="ECO:0000313" key="3">
    <source>
        <dbReference type="Proteomes" id="UP001054945"/>
    </source>
</evidence>
<organism evidence="2 3">
    <name type="scientific">Caerostris extrusa</name>
    <name type="common">Bark spider</name>
    <name type="synonym">Caerostris bankana</name>
    <dbReference type="NCBI Taxonomy" id="172846"/>
    <lineage>
        <taxon>Eukaryota</taxon>
        <taxon>Metazoa</taxon>
        <taxon>Ecdysozoa</taxon>
        <taxon>Arthropoda</taxon>
        <taxon>Chelicerata</taxon>
        <taxon>Arachnida</taxon>
        <taxon>Araneae</taxon>
        <taxon>Araneomorphae</taxon>
        <taxon>Entelegynae</taxon>
        <taxon>Araneoidea</taxon>
        <taxon>Araneidae</taxon>
        <taxon>Caerostris</taxon>
    </lineage>
</organism>
<protein>
    <submittedName>
        <fullName evidence="2">Uncharacterized protein</fullName>
    </submittedName>
</protein>
<comment type="caution">
    <text evidence="2">The sequence shown here is derived from an EMBL/GenBank/DDBJ whole genome shotgun (WGS) entry which is preliminary data.</text>
</comment>
<name>A0AAV4MMR8_CAEEX</name>
<keyword evidence="1" id="KW-0732">Signal</keyword>
<dbReference type="AlphaFoldDB" id="A0AAV4MMR8"/>
<gene>
    <name evidence="2" type="ORF">CEXT_616781</name>
</gene>
<dbReference type="EMBL" id="BPLR01019927">
    <property type="protein sequence ID" value="GIX73200.1"/>
    <property type="molecule type" value="Genomic_DNA"/>
</dbReference>
<evidence type="ECO:0000313" key="2">
    <source>
        <dbReference type="EMBL" id="GIX73200.1"/>
    </source>
</evidence>
<feature type="signal peptide" evidence="1">
    <location>
        <begin position="1"/>
        <end position="20"/>
    </location>
</feature>
<proteinExistence type="predicted"/>
<dbReference type="Proteomes" id="UP001054945">
    <property type="component" value="Unassembled WGS sequence"/>
</dbReference>
<evidence type="ECO:0000256" key="1">
    <source>
        <dbReference type="SAM" id="SignalP"/>
    </source>
</evidence>
<feature type="chain" id="PRO_5043708224" evidence="1">
    <location>
        <begin position="21"/>
        <end position="176"/>
    </location>
</feature>
<reference evidence="2 3" key="1">
    <citation type="submission" date="2021-06" db="EMBL/GenBank/DDBJ databases">
        <title>Caerostris extrusa draft genome.</title>
        <authorList>
            <person name="Kono N."/>
            <person name="Arakawa K."/>
        </authorList>
    </citation>
    <scope>NUCLEOTIDE SEQUENCE [LARGE SCALE GENOMIC DNA]</scope>
</reference>
<sequence>MCVFIEILAALFIFLEQQHAIVLARKEEKRVSFLPLESVYYSVPAALLLTRAQNNVQKPRWSRFGLNDQLFQKVFLDQVTVPDALHLDTSPIQNDLLQALLACDTARKLTKRSRDNLFQEFSSLPKVKRRRLILLARCESKLLLYSKLLIRNRKYHLGCAELRELILSTPPPRYDV</sequence>
<accession>A0AAV4MMR8</accession>